<dbReference type="AlphaFoldDB" id="A0A517Z343"/>
<dbReference type="PANTHER" id="PTHR28037">
    <property type="entry name" value="ALCOHOL O-ACETYLTRANSFERASE 1-RELATED"/>
    <property type="match status" value="1"/>
</dbReference>
<keyword evidence="2" id="KW-1185">Reference proteome</keyword>
<sequence>MAPFEHYMLEDDRPDYPMTFVLEMTLRGEGRRDIFDRALEVALSRHPLLQSVVRRRFLRKPQWVSAPDPRPHVDWGTWDDPVDCENEHLDLTQEVGVRFWVRVGDHRTRVVVQFHHCCCDAHGGLLFLTDLITAYANCLPGCDADRYRLNDVDAQQLKRRDHLATHLWEPEKRWDFIKRTIMHTLRVLGRPASPLAIPEKRALGQRRTPLAFPGNLTRTLDVSVYRRLRKLARRNSATVNDLLLRELFLTMREWNTQVTTKKTGRWYSIAIPTNLRSIEQDRLPAANVLSYWFSIRGVSEMDDPEQLLRTIRDENEFVKRSRYTTVFLDMMRMVQRLPGALRLACLKQKCMSSVVLSYVGNPTRVLTERVPTNELGEPAFGNLALVDVNAAPPVRPKTRASFTVWHFEEKMRVGLRCDPYHFTTEDADMLLGMYVDRIEALVESVGTGKTDRTAAA</sequence>
<dbReference type="EMBL" id="CP036275">
    <property type="protein sequence ID" value="QDU36912.1"/>
    <property type="molecule type" value="Genomic_DNA"/>
</dbReference>
<keyword evidence="1" id="KW-0012">Acyltransferase</keyword>
<dbReference type="Gene3D" id="3.30.559.30">
    <property type="entry name" value="Nonribosomal peptide synthetase, condensation domain"/>
    <property type="match status" value="1"/>
</dbReference>
<dbReference type="Proteomes" id="UP000320496">
    <property type="component" value="Chromosome"/>
</dbReference>
<dbReference type="GO" id="GO:0016746">
    <property type="term" value="F:acyltransferase activity"/>
    <property type="evidence" value="ECO:0007669"/>
    <property type="project" value="UniProtKB-KW"/>
</dbReference>
<evidence type="ECO:0000313" key="1">
    <source>
        <dbReference type="EMBL" id="QDU36912.1"/>
    </source>
</evidence>
<reference evidence="1 2" key="1">
    <citation type="submission" date="2019-02" db="EMBL/GenBank/DDBJ databases">
        <title>Deep-cultivation of Planctomycetes and their phenomic and genomic characterization uncovers novel biology.</title>
        <authorList>
            <person name="Wiegand S."/>
            <person name="Jogler M."/>
            <person name="Boedeker C."/>
            <person name="Pinto D."/>
            <person name="Vollmers J."/>
            <person name="Rivas-Marin E."/>
            <person name="Kohn T."/>
            <person name="Peeters S.H."/>
            <person name="Heuer A."/>
            <person name="Rast P."/>
            <person name="Oberbeckmann S."/>
            <person name="Bunk B."/>
            <person name="Jeske O."/>
            <person name="Meyerdierks A."/>
            <person name="Storesund J.E."/>
            <person name="Kallscheuer N."/>
            <person name="Luecker S."/>
            <person name="Lage O.M."/>
            <person name="Pohl T."/>
            <person name="Merkel B.J."/>
            <person name="Hornburger P."/>
            <person name="Mueller R.-W."/>
            <person name="Bruemmer F."/>
            <person name="Labrenz M."/>
            <person name="Spormann A.M."/>
            <person name="Op den Camp H."/>
            <person name="Overmann J."/>
            <person name="Amann R."/>
            <person name="Jetten M.S.M."/>
            <person name="Mascher T."/>
            <person name="Medema M.H."/>
            <person name="Devos D.P."/>
            <person name="Kaster A.-K."/>
            <person name="Ovreas L."/>
            <person name="Rohde M."/>
            <person name="Galperin M.Y."/>
            <person name="Jogler C."/>
        </authorList>
    </citation>
    <scope>NUCLEOTIDE SEQUENCE [LARGE SCALE GENOMIC DNA]</scope>
    <source>
        <strain evidence="1 2">Mal4</strain>
    </source>
</reference>
<organism evidence="1 2">
    <name type="scientific">Maioricimonas rarisocia</name>
    <dbReference type="NCBI Taxonomy" id="2528026"/>
    <lineage>
        <taxon>Bacteria</taxon>
        <taxon>Pseudomonadati</taxon>
        <taxon>Planctomycetota</taxon>
        <taxon>Planctomycetia</taxon>
        <taxon>Planctomycetales</taxon>
        <taxon>Planctomycetaceae</taxon>
        <taxon>Maioricimonas</taxon>
    </lineage>
</organism>
<proteinExistence type="predicted"/>
<accession>A0A517Z343</accession>
<dbReference type="PANTHER" id="PTHR28037:SF1">
    <property type="entry name" value="ALCOHOL O-ACETYLTRANSFERASE 1-RELATED"/>
    <property type="match status" value="1"/>
</dbReference>
<evidence type="ECO:0000313" key="2">
    <source>
        <dbReference type="Proteomes" id="UP000320496"/>
    </source>
</evidence>
<dbReference type="KEGG" id="mri:Mal4_12130"/>
<name>A0A517Z343_9PLAN</name>
<dbReference type="SUPFAM" id="SSF52777">
    <property type="entry name" value="CoA-dependent acyltransferases"/>
    <property type="match status" value="2"/>
</dbReference>
<dbReference type="InterPro" id="IPR023213">
    <property type="entry name" value="CAT-like_dom_sf"/>
</dbReference>
<gene>
    <name evidence="1" type="ORF">Mal4_12130</name>
</gene>
<dbReference type="Gene3D" id="3.30.559.10">
    <property type="entry name" value="Chloramphenicol acetyltransferase-like domain"/>
    <property type="match status" value="1"/>
</dbReference>
<dbReference type="InterPro" id="IPR052058">
    <property type="entry name" value="Alcohol_O-acetyltransferase"/>
</dbReference>
<keyword evidence="1" id="KW-0808">Transferase</keyword>
<protein>
    <submittedName>
        <fullName evidence="1">Acyltransferase PapA5</fullName>
    </submittedName>
</protein>